<reference evidence="2 3" key="1">
    <citation type="submission" date="2019-06" db="EMBL/GenBank/DDBJ databases">
        <title>Genome Sequence of the Brown Rot Fungal Pathogen Monilinia laxa.</title>
        <authorList>
            <person name="De Miccolis Angelini R.M."/>
            <person name="Landi L."/>
            <person name="Abate D."/>
            <person name="Pollastro S."/>
            <person name="Romanazzi G."/>
            <person name="Faretra F."/>
        </authorList>
    </citation>
    <scope>NUCLEOTIDE SEQUENCE [LARGE SCALE GENOMIC DNA]</scope>
    <source>
        <strain evidence="2 3">Mlax316</strain>
    </source>
</reference>
<dbReference type="Pfam" id="PF06985">
    <property type="entry name" value="HET"/>
    <property type="match status" value="1"/>
</dbReference>
<dbReference type="PANTHER" id="PTHR33112">
    <property type="entry name" value="DOMAIN PROTEIN, PUTATIVE-RELATED"/>
    <property type="match status" value="1"/>
</dbReference>
<feature type="domain" description="Heterokaryon incompatibility" evidence="1">
    <location>
        <begin position="260"/>
        <end position="407"/>
    </location>
</feature>
<organism evidence="2 3">
    <name type="scientific">Monilinia laxa</name>
    <name type="common">Brown rot fungus</name>
    <name type="synonym">Sclerotinia laxa</name>
    <dbReference type="NCBI Taxonomy" id="61186"/>
    <lineage>
        <taxon>Eukaryota</taxon>
        <taxon>Fungi</taxon>
        <taxon>Dikarya</taxon>
        <taxon>Ascomycota</taxon>
        <taxon>Pezizomycotina</taxon>
        <taxon>Leotiomycetes</taxon>
        <taxon>Helotiales</taxon>
        <taxon>Sclerotiniaceae</taxon>
        <taxon>Monilinia</taxon>
    </lineage>
</organism>
<keyword evidence="3" id="KW-1185">Reference proteome</keyword>
<dbReference type="AlphaFoldDB" id="A0A5N6KE33"/>
<sequence>MITIYTGSTSAHWFSSLSQHFSCLFKLLHLTYLDSDHGSRNAIPLTFFQNGAVNKPHLFWTTFSAFANSASRGCHTCTLMFEAAREPFRHRLDDEPVFLEHGIIEGASSRALSLTVTPAFLPDHGTRKEASNKDQNDQRQKFQFVPIADVRYVSDTKDIPQGARHFKDFISLYEENDVVFRYIKQALTNCLTKHGSICNRVMFPLSGRATQQGNTVNIVHGNHGMVVAPTRLIYVGSEDYKDPPKLVDGQECLRNGGHLVLSYCWGMTLKDAPWQLTTMNTQQFATEIPLSILPQTLHDAIMWTRKLGERYIWIDSMCIQQDSKDDWQREASRMASTYGCASMTLVAASSSVYGGMSDRRNPLRNSAAGLFLQDESSESTVYLLPNGQPRNSPAPPPTDSRGWCYQEDLLSSRLVKMTQKSMIWQCIGDGSNPNIRAQGLEQLSKHPTYRWYTLWYRLIERYSNKSITYPKDKLLAFYGIACDKIGTKYLAGFVKTDPWASLLWCRDESQIKQRAGLRYKEYVAPTWSWASIDAPVLFYEAKSRHWRKPQLGPSPMDPKLNRAEVQPVSSFDTGEVKSGIVEILTYAVVVLTASVEPFLFNTRQGAHTYGRRNCVDPLTGKALGLIVFDVALEAEDDLLLCCVLLQTTDMSLWEKNGTAGLGLALRVEEATSKHLKCTRVGYVQFTSEFAALSEKRCIELS</sequence>
<dbReference type="Proteomes" id="UP000326757">
    <property type="component" value="Unassembled WGS sequence"/>
</dbReference>
<name>A0A5N6KE33_MONLA</name>
<evidence type="ECO:0000313" key="3">
    <source>
        <dbReference type="Proteomes" id="UP000326757"/>
    </source>
</evidence>
<accession>A0A5N6KE33</accession>
<dbReference type="PANTHER" id="PTHR33112:SF16">
    <property type="entry name" value="HETEROKARYON INCOMPATIBILITY DOMAIN-CONTAINING PROTEIN"/>
    <property type="match status" value="1"/>
</dbReference>
<dbReference type="InterPro" id="IPR010730">
    <property type="entry name" value="HET"/>
</dbReference>
<proteinExistence type="predicted"/>
<dbReference type="EMBL" id="VIGI01000004">
    <property type="protein sequence ID" value="KAB8301628.1"/>
    <property type="molecule type" value="Genomic_DNA"/>
</dbReference>
<comment type="caution">
    <text evidence="2">The sequence shown here is derived from an EMBL/GenBank/DDBJ whole genome shotgun (WGS) entry which is preliminary data.</text>
</comment>
<evidence type="ECO:0000259" key="1">
    <source>
        <dbReference type="Pfam" id="PF06985"/>
    </source>
</evidence>
<evidence type="ECO:0000313" key="2">
    <source>
        <dbReference type="EMBL" id="KAB8301628.1"/>
    </source>
</evidence>
<protein>
    <recommendedName>
        <fullName evidence="1">Heterokaryon incompatibility domain-containing protein</fullName>
    </recommendedName>
</protein>
<dbReference type="OrthoDB" id="2958217at2759"/>
<gene>
    <name evidence="2" type="ORF">EYC80_003468</name>
</gene>